<sequence>MSSDLPLTPAAWKDRLAALPGDPGHIPAFFFGHGSPLLALSHNHLSLPRQVVEHAGPESLFAAFLRDFGPALLAKYKPKGILVLSAHWETEGAQLVTDYGDENPLLMDYHGFPPELYELEFVSRGDATLSRRAVDLFHKAGIRARLTGPDEARGRDGRGFEGPGLDHGVFVPFRLMFGQEFRDVPIVQASIDGSLSPEANWACGKALTELRDEGILILSGGLTVHNLRDRKNFAPQTADPLVREFNEAVSSAISVSDPIARKTALFALTQHNGFRLAHPREEHFVPIYVAAGAGEQDAVAFGK</sequence>
<gene>
    <name evidence="1" type="ORF">F5148DRAFT_1277578</name>
</gene>
<dbReference type="EMBL" id="JAGFNK010000341">
    <property type="protein sequence ID" value="KAI9452321.1"/>
    <property type="molecule type" value="Genomic_DNA"/>
</dbReference>
<organism evidence="1 2">
    <name type="scientific">Russula earlei</name>
    <dbReference type="NCBI Taxonomy" id="71964"/>
    <lineage>
        <taxon>Eukaryota</taxon>
        <taxon>Fungi</taxon>
        <taxon>Dikarya</taxon>
        <taxon>Basidiomycota</taxon>
        <taxon>Agaricomycotina</taxon>
        <taxon>Agaricomycetes</taxon>
        <taxon>Russulales</taxon>
        <taxon>Russulaceae</taxon>
        <taxon>Russula</taxon>
    </lineage>
</organism>
<evidence type="ECO:0000313" key="2">
    <source>
        <dbReference type="Proteomes" id="UP001207468"/>
    </source>
</evidence>
<keyword evidence="1" id="KW-0560">Oxidoreductase</keyword>
<comment type="caution">
    <text evidence="1">The sequence shown here is derived from an EMBL/GenBank/DDBJ whole genome shotgun (WGS) entry which is preliminary data.</text>
</comment>
<accession>A0ACC0TYI8</accession>
<keyword evidence="2" id="KW-1185">Reference proteome</keyword>
<dbReference type="Proteomes" id="UP001207468">
    <property type="component" value="Unassembled WGS sequence"/>
</dbReference>
<protein>
    <submittedName>
        <fullName evidence="1">Extradiol aromatic ring-opening dioxygenase</fullName>
    </submittedName>
</protein>
<keyword evidence="1" id="KW-0223">Dioxygenase</keyword>
<proteinExistence type="predicted"/>
<evidence type="ECO:0000313" key="1">
    <source>
        <dbReference type="EMBL" id="KAI9452321.1"/>
    </source>
</evidence>
<name>A0ACC0TYI8_9AGAM</name>
<reference evidence="1" key="1">
    <citation type="submission" date="2021-03" db="EMBL/GenBank/DDBJ databases">
        <title>Evolutionary priming and transition to the ectomycorrhizal habit in an iconic lineage of mushroom-forming fungi: is preadaptation a requirement?</title>
        <authorList>
            <consortium name="DOE Joint Genome Institute"/>
            <person name="Looney B.P."/>
            <person name="Miyauchi S."/>
            <person name="Morin E."/>
            <person name="Drula E."/>
            <person name="Courty P.E."/>
            <person name="Chicoki N."/>
            <person name="Fauchery L."/>
            <person name="Kohler A."/>
            <person name="Kuo A."/>
            <person name="LaButti K."/>
            <person name="Pangilinan J."/>
            <person name="Lipzen A."/>
            <person name="Riley R."/>
            <person name="Andreopoulos W."/>
            <person name="He G."/>
            <person name="Johnson J."/>
            <person name="Barry K.W."/>
            <person name="Grigoriev I.V."/>
            <person name="Nagy L."/>
            <person name="Hibbett D."/>
            <person name="Henrissat B."/>
            <person name="Matheny P.B."/>
            <person name="Labbe J."/>
            <person name="Martin A.F."/>
        </authorList>
    </citation>
    <scope>NUCLEOTIDE SEQUENCE</scope>
    <source>
        <strain evidence="1">BPL698</strain>
    </source>
</reference>